<evidence type="ECO:0000313" key="3">
    <source>
        <dbReference type="Proteomes" id="UP001558613"/>
    </source>
</evidence>
<evidence type="ECO:0000256" key="1">
    <source>
        <dbReference type="SAM" id="MobiDB-lite"/>
    </source>
</evidence>
<organism evidence="2 3">
    <name type="scientific">Cirrhinus molitorella</name>
    <name type="common">mud carp</name>
    <dbReference type="NCBI Taxonomy" id="172907"/>
    <lineage>
        <taxon>Eukaryota</taxon>
        <taxon>Metazoa</taxon>
        <taxon>Chordata</taxon>
        <taxon>Craniata</taxon>
        <taxon>Vertebrata</taxon>
        <taxon>Euteleostomi</taxon>
        <taxon>Actinopterygii</taxon>
        <taxon>Neopterygii</taxon>
        <taxon>Teleostei</taxon>
        <taxon>Ostariophysi</taxon>
        <taxon>Cypriniformes</taxon>
        <taxon>Cyprinidae</taxon>
        <taxon>Labeoninae</taxon>
        <taxon>Labeonini</taxon>
        <taxon>Cirrhinus</taxon>
    </lineage>
</organism>
<proteinExistence type="predicted"/>
<dbReference type="Proteomes" id="UP001558613">
    <property type="component" value="Unassembled WGS sequence"/>
</dbReference>
<keyword evidence="3" id="KW-1185">Reference proteome</keyword>
<feature type="compositionally biased region" description="Basic and acidic residues" evidence="1">
    <location>
        <begin position="1"/>
        <end position="10"/>
    </location>
</feature>
<sequence>MANSKHEPNRQKRVAPSQTTLPPLLLPAMRREAAWLCFCLVQQERQGMTDAPMNQTGHLERFCHSRKYISAAVDAFSTQRELQSCRGHLK</sequence>
<protein>
    <submittedName>
        <fullName evidence="2">Uncharacterized protein</fullName>
    </submittedName>
</protein>
<comment type="caution">
    <text evidence="2">The sequence shown here is derived from an EMBL/GenBank/DDBJ whole genome shotgun (WGS) entry which is preliminary data.</text>
</comment>
<gene>
    <name evidence="2" type="ORF">QQF64_012388</name>
</gene>
<reference evidence="2 3" key="1">
    <citation type="submission" date="2023-09" db="EMBL/GenBank/DDBJ databases">
        <authorList>
            <person name="Wang M."/>
        </authorList>
    </citation>
    <scope>NUCLEOTIDE SEQUENCE [LARGE SCALE GENOMIC DNA]</scope>
    <source>
        <strain evidence="2">GT-2023</strain>
        <tissue evidence="2">Liver</tissue>
    </source>
</reference>
<evidence type="ECO:0000313" key="2">
    <source>
        <dbReference type="EMBL" id="KAL1256843.1"/>
    </source>
</evidence>
<accession>A0ABR3LVI3</accession>
<dbReference type="EMBL" id="JAYMGO010000018">
    <property type="protein sequence ID" value="KAL1256843.1"/>
    <property type="molecule type" value="Genomic_DNA"/>
</dbReference>
<feature type="region of interest" description="Disordered" evidence="1">
    <location>
        <begin position="1"/>
        <end position="20"/>
    </location>
</feature>
<name>A0ABR3LVI3_9TELE</name>